<feature type="compositionally biased region" description="Low complexity" evidence="3">
    <location>
        <begin position="884"/>
        <end position="906"/>
    </location>
</feature>
<protein>
    <recommendedName>
        <fullName evidence="7">Galactose oxidase</fullName>
    </recommendedName>
</protein>
<dbReference type="Gene3D" id="2.120.10.80">
    <property type="entry name" value="Kelch-type beta propeller"/>
    <property type="match status" value="2"/>
</dbReference>
<feature type="compositionally biased region" description="Polar residues" evidence="3">
    <location>
        <begin position="94"/>
        <end position="104"/>
    </location>
</feature>
<feature type="region of interest" description="Disordered" evidence="3">
    <location>
        <begin position="884"/>
        <end position="911"/>
    </location>
</feature>
<keyword evidence="6" id="KW-1185">Reference proteome</keyword>
<feature type="compositionally biased region" description="Low complexity" evidence="3">
    <location>
        <begin position="762"/>
        <end position="778"/>
    </location>
</feature>
<evidence type="ECO:0000313" key="5">
    <source>
        <dbReference type="EMBL" id="KAK3338005.1"/>
    </source>
</evidence>
<dbReference type="Pfam" id="PF24681">
    <property type="entry name" value="Kelch_KLHDC2_KLHL20_DRC7"/>
    <property type="match status" value="1"/>
</dbReference>
<reference evidence="5" key="1">
    <citation type="journal article" date="2023" name="Mol. Phylogenet. Evol.">
        <title>Genome-scale phylogeny and comparative genomics of the fungal order Sordariales.</title>
        <authorList>
            <person name="Hensen N."/>
            <person name="Bonometti L."/>
            <person name="Westerberg I."/>
            <person name="Brannstrom I.O."/>
            <person name="Guillou S."/>
            <person name="Cros-Aarteil S."/>
            <person name="Calhoun S."/>
            <person name="Haridas S."/>
            <person name="Kuo A."/>
            <person name="Mondo S."/>
            <person name="Pangilinan J."/>
            <person name="Riley R."/>
            <person name="LaButti K."/>
            <person name="Andreopoulos B."/>
            <person name="Lipzen A."/>
            <person name="Chen C."/>
            <person name="Yan M."/>
            <person name="Daum C."/>
            <person name="Ng V."/>
            <person name="Clum A."/>
            <person name="Steindorff A."/>
            <person name="Ohm R.A."/>
            <person name="Martin F."/>
            <person name="Silar P."/>
            <person name="Natvig D.O."/>
            <person name="Lalanne C."/>
            <person name="Gautier V."/>
            <person name="Ament-Velasquez S.L."/>
            <person name="Kruys A."/>
            <person name="Hutchinson M.I."/>
            <person name="Powell A.J."/>
            <person name="Barry K."/>
            <person name="Miller A.N."/>
            <person name="Grigoriev I.V."/>
            <person name="Debuchy R."/>
            <person name="Gladieux P."/>
            <person name="Hiltunen Thoren M."/>
            <person name="Johannesson H."/>
        </authorList>
    </citation>
    <scope>NUCLEOTIDE SEQUENCE</scope>
    <source>
        <strain evidence="5">CBS 560.94</strain>
    </source>
</reference>
<feature type="region of interest" description="Disordered" evidence="3">
    <location>
        <begin position="66"/>
        <end position="141"/>
    </location>
</feature>
<keyword evidence="4" id="KW-0812">Transmembrane</keyword>
<evidence type="ECO:0000256" key="4">
    <source>
        <dbReference type="SAM" id="Phobius"/>
    </source>
</evidence>
<feature type="compositionally biased region" description="Basic and acidic residues" evidence="3">
    <location>
        <begin position="29"/>
        <end position="42"/>
    </location>
</feature>
<dbReference type="SUPFAM" id="SSF117281">
    <property type="entry name" value="Kelch motif"/>
    <property type="match status" value="1"/>
</dbReference>
<dbReference type="Proteomes" id="UP001278500">
    <property type="component" value="Unassembled WGS sequence"/>
</dbReference>
<dbReference type="GeneID" id="87867971"/>
<dbReference type="AlphaFoldDB" id="A0AAE0J7K3"/>
<feature type="region of interest" description="Disordered" evidence="3">
    <location>
        <begin position="748"/>
        <end position="778"/>
    </location>
</feature>
<name>A0AAE0J7K3_9PEZI</name>
<dbReference type="RefSeq" id="XP_062677456.1">
    <property type="nucleotide sequence ID" value="XM_062830817.1"/>
</dbReference>
<proteinExistence type="predicted"/>
<feature type="transmembrane region" description="Helical" evidence="4">
    <location>
        <begin position="680"/>
        <end position="704"/>
    </location>
</feature>
<dbReference type="EMBL" id="JAUEPP010000008">
    <property type="protein sequence ID" value="KAK3338005.1"/>
    <property type="molecule type" value="Genomic_DNA"/>
</dbReference>
<reference evidence="5" key="2">
    <citation type="submission" date="2023-06" db="EMBL/GenBank/DDBJ databases">
        <authorList>
            <consortium name="Lawrence Berkeley National Laboratory"/>
            <person name="Haridas S."/>
            <person name="Hensen N."/>
            <person name="Bonometti L."/>
            <person name="Westerberg I."/>
            <person name="Brannstrom I.O."/>
            <person name="Guillou S."/>
            <person name="Cros-Aarteil S."/>
            <person name="Calhoun S."/>
            <person name="Kuo A."/>
            <person name="Mondo S."/>
            <person name="Pangilinan J."/>
            <person name="Riley R."/>
            <person name="Labutti K."/>
            <person name="Andreopoulos B."/>
            <person name="Lipzen A."/>
            <person name="Chen C."/>
            <person name="Yanf M."/>
            <person name="Daum C."/>
            <person name="Ng V."/>
            <person name="Clum A."/>
            <person name="Steindorff A."/>
            <person name="Ohm R."/>
            <person name="Martin F."/>
            <person name="Silar P."/>
            <person name="Natvig D."/>
            <person name="Lalanne C."/>
            <person name="Gautier V."/>
            <person name="Ament-Velasquez S.L."/>
            <person name="Kruys A."/>
            <person name="Hutchinson M.I."/>
            <person name="Powell A.J."/>
            <person name="Barry K."/>
            <person name="Miller A.N."/>
            <person name="Grigoriev I.V."/>
            <person name="Debuchy R."/>
            <person name="Gladieux P."/>
            <person name="Thoren M.H."/>
            <person name="Johannesson H."/>
        </authorList>
    </citation>
    <scope>NUCLEOTIDE SEQUENCE</scope>
    <source>
        <strain evidence="5">CBS 560.94</strain>
    </source>
</reference>
<organism evidence="5 6">
    <name type="scientific">Neurospora tetraspora</name>
    <dbReference type="NCBI Taxonomy" id="94610"/>
    <lineage>
        <taxon>Eukaryota</taxon>
        <taxon>Fungi</taxon>
        <taxon>Dikarya</taxon>
        <taxon>Ascomycota</taxon>
        <taxon>Pezizomycotina</taxon>
        <taxon>Sordariomycetes</taxon>
        <taxon>Sordariomycetidae</taxon>
        <taxon>Sordariales</taxon>
        <taxon>Sordariaceae</taxon>
        <taxon>Neurospora</taxon>
    </lineage>
</organism>
<keyword evidence="2" id="KW-0677">Repeat</keyword>
<feature type="region of interest" description="Disordered" evidence="3">
    <location>
        <begin position="15"/>
        <end position="48"/>
    </location>
</feature>
<evidence type="ECO:0000256" key="2">
    <source>
        <dbReference type="ARBA" id="ARBA00022737"/>
    </source>
</evidence>
<dbReference type="InterPro" id="IPR015915">
    <property type="entry name" value="Kelch-typ_b-propeller"/>
</dbReference>
<dbReference type="PANTHER" id="PTHR46093">
    <property type="entry name" value="ACYL-COA-BINDING DOMAIN-CONTAINING PROTEIN 5"/>
    <property type="match status" value="1"/>
</dbReference>
<comment type="caution">
    <text evidence="5">The sequence shown here is derived from an EMBL/GenBank/DDBJ whole genome shotgun (WGS) entry which is preliminary data.</text>
</comment>
<evidence type="ECO:0000256" key="3">
    <source>
        <dbReference type="SAM" id="MobiDB-lite"/>
    </source>
</evidence>
<evidence type="ECO:0000313" key="6">
    <source>
        <dbReference type="Proteomes" id="UP001278500"/>
    </source>
</evidence>
<keyword evidence="4" id="KW-1133">Transmembrane helix</keyword>
<dbReference type="PANTHER" id="PTHR46093:SF18">
    <property type="entry name" value="FIBRONECTIN TYPE-III DOMAIN-CONTAINING PROTEIN"/>
    <property type="match status" value="1"/>
</dbReference>
<gene>
    <name evidence="5" type="ORF">B0H65DRAFT_581451</name>
</gene>
<feature type="region of interest" description="Disordered" evidence="3">
    <location>
        <begin position="810"/>
        <end position="857"/>
    </location>
</feature>
<feature type="compositionally biased region" description="Low complexity" evidence="3">
    <location>
        <begin position="105"/>
        <end position="117"/>
    </location>
</feature>
<feature type="compositionally biased region" description="Basic and acidic residues" evidence="3">
    <location>
        <begin position="66"/>
        <end position="80"/>
    </location>
</feature>
<evidence type="ECO:0000256" key="1">
    <source>
        <dbReference type="ARBA" id="ARBA00022441"/>
    </source>
</evidence>
<accession>A0AAE0J7K3</accession>
<feature type="compositionally biased region" description="Polar residues" evidence="3">
    <location>
        <begin position="825"/>
        <end position="835"/>
    </location>
</feature>
<keyword evidence="1" id="KW-0880">Kelch repeat</keyword>
<feature type="compositionally biased region" description="Basic residues" evidence="3">
    <location>
        <begin position="19"/>
        <end position="28"/>
    </location>
</feature>
<sequence length="999" mass="106343">MSFVKLSKCPSNPEIPSFHHVRPRFHHNNTHDRIREGSDRHPSLSMMTGKIKKGRKSVFKELDLDTDQPFHHYPGEREFGEITGLRTDNESDDGTSYRQSGSMKSPTTPTSPSSRRPWYSKLSPGKRPRISSTSSAPPPGMSSFTRLTTLALFIAVVIPGFSYYNGREKVSLSGADAGVIREVVQPSGPILEPRADSSTDYCARWAGQSASVNGTLYLYGGQSKTSPDQTTDTWNNDFYVLDLTKSWDTGSPRLRGLPRPSGPPAVSMGYLWNDYNNLYLYGGEFADNPYAEPTEESIWKYDIKNQKWTEYKQPKTSAGKYSTQGDLLVQRSAEGSGISVPEMGLSWYFGGHLDLATTPGWSNQIPRVYLKSLLEFTHPGYNNEAVYGLEDKGAGEWGAFRNITEGGLQTDQVFHERADGALVYVPGWGEKGILIGLAGGTADEFSDNLEVLDVYDIASSEWYHQKTSGDAPSVRVNLCAVIASAQDFSSFQIYVFGGQNLQPAKEQTQYSDMYILSIPSFTWVKVSDDDDEHKPSARAGHECHLRDGQMIVVGGYTGGQTCDSPGIYVFNATSLTWQSSFKALDHDPDLHPENSVLGNSFGYQVPAPVASVIGGSGSGGATATQPAAGSATAGPFATGKSPVLTITATAWGPGATTTAKPGDPGNPNTETKGKDRKAGLIAAGVIAGLLGLLAIYLGYCAWLYRRQVRAYKTHLAVANRYSTPHHPGASTASGLAAFFGFGSVGRKTSKQSRKSATTDPLNSNGAAAAAGTASNRPISPSNSSIISYSSNNYYGYGGIPPMVEPKMLFEDGGGDLQSHAESAGYGSSTRTSHTASRGGYPRPSLGSSPMPPMPAPAAAGGGVISSFGTSPGSYSPWTEVSMSMSGLGSSGTGTTPATLSSDPSPGTGTGGTVPGKVIHVHGHEEVAAGDDGGEFYDEARGSGSVSSTERLLEGVEPSFFSVVMGPRRALRVVNGLEEELDEKNGGNVLQRGGQARRGS</sequence>
<feature type="compositionally biased region" description="Low complexity" evidence="3">
    <location>
        <begin position="654"/>
        <end position="665"/>
    </location>
</feature>
<feature type="region of interest" description="Disordered" evidence="3">
    <location>
        <begin position="654"/>
        <end position="674"/>
    </location>
</feature>
<keyword evidence="4" id="KW-0472">Membrane</keyword>
<evidence type="ECO:0008006" key="7">
    <source>
        <dbReference type="Google" id="ProtNLM"/>
    </source>
</evidence>